<dbReference type="Proteomes" id="UP000179840">
    <property type="component" value="Unassembled WGS sequence"/>
</dbReference>
<dbReference type="PROSITE" id="PS50850">
    <property type="entry name" value="MFS"/>
    <property type="match status" value="1"/>
</dbReference>
<evidence type="ECO:0000259" key="7">
    <source>
        <dbReference type="PROSITE" id="PS50850"/>
    </source>
</evidence>
<proteinExistence type="predicted"/>
<feature type="transmembrane region" description="Helical" evidence="6">
    <location>
        <begin position="350"/>
        <end position="377"/>
    </location>
</feature>
<sequence length="473" mass="49734">MDYRKKVAAIYLLGFFVDLINMFITSVAYPDIGHALHASVAQLAWISTGYILGLTIVIPASAWLAAYYGSKTVFMASLLTFLCASIGAGLAPSIEALIIWRCVQGLGGGLLIPLGQSMTYQLYKPAERPGLSSVIMLVGLLAPALSPALGGVIVDSLSWRWIFYLNVPFAALALLLAACWLRPDPPRAQVPRLDTGGLVAGSTAILLLLLGLTMLGTPGELAAGAGVLALGAACAWGYVRGALRKSTPLLNLRLATEPLLRVSMLMYLLVPGVFMGVSLLAMLYLQGVLGMSASKAGALMLPWALASFAAISLTGKSYRRVGPQPLFIAGALLQAAGMLMLLRVDAAGQLFWLAGAYAVMGFGGGLCSSTAQSTAFLRTPDGQLSQASAVWNINRQLGFCLGVALLSVLLNGLLAAQGMSTLDDPAQHARAVQVFHWCFALAAASCVLPLVLCTRIDNRAVLDLLHHHGASKK</sequence>
<feature type="transmembrane region" description="Helical" evidence="6">
    <location>
        <begin position="434"/>
        <end position="452"/>
    </location>
</feature>
<feature type="transmembrane region" description="Helical" evidence="6">
    <location>
        <begin position="193"/>
        <end position="215"/>
    </location>
</feature>
<evidence type="ECO:0000256" key="1">
    <source>
        <dbReference type="ARBA" id="ARBA00004141"/>
    </source>
</evidence>
<keyword evidence="2" id="KW-0813">Transport</keyword>
<evidence type="ECO:0000256" key="6">
    <source>
        <dbReference type="SAM" id="Phobius"/>
    </source>
</evidence>
<dbReference type="InterPro" id="IPR011701">
    <property type="entry name" value="MFS"/>
</dbReference>
<protein>
    <submittedName>
        <fullName evidence="8">DSBA oxidoreductase</fullName>
    </submittedName>
</protein>
<feature type="transmembrane region" description="Helical" evidence="6">
    <location>
        <begin position="98"/>
        <end position="118"/>
    </location>
</feature>
<dbReference type="EMBL" id="LFKP01000014">
    <property type="protein sequence ID" value="OHV94360.1"/>
    <property type="molecule type" value="Genomic_DNA"/>
</dbReference>
<dbReference type="GO" id="GO:0016020">
    <property type="term" value="C:membrane"/>
    <property type="evidence" value="ECO:0007669"/>
    <property type="project" value="UniProtKB-SubCell"/>
</dbReference>
<dbReference type="SUPFAM" id="SSF103473">
    <property type="entry name" value="MFS general substrate transporter"/>
    <property type="match status" value="1"/>
</dbReference>
<dbReference type="RefSeq" id="WP_071080064.1">
    <property type="nucleotide sequence ID" value="NZ_LFKP01000014.1"/>
</dbReference>
<evidence type="ECO:0000313" key="8">
    <source>
        <dbReference type="EMBL" id="OHV94360.1"/>
    </source>
</evidence>
<feature type="transmembrane region" description="Helical" evidence="6">
    <location>
        <begin position="221"/>
        <end position="243"/>
    </location>
</feature>
<keyword evidence="3 6" id="KW-0812">Transmembrane</keyword>
<dbReference type="GO" id="GO:0022857">
    <property type="term" value="F:transmembrane transporter activity"/>
    <property type="evidence" value="ECO:0007669"/>
    <property type="project" value="InterPro"/>
</dbReference>
<keyword evidence="4 6" id="KW-1133">Transmembrane helix</keyword>
<feature type="transmembrane region" description="Helical" evidence="6">
    <location>
        <begin position="41"/>
        <end position="66"/>
    </location>
</feature>
<feature type="transmembrane region" description="Helical" evidence="6">
    <location>
        <begin position="73"/>
        <end position="92"/>
    </location>
</feature>
<feature type="transmembrane region" description="Helical" evidence="6">
    <location>
        <begin position="397"/>
        <end position="414"/>
    </location>
</feature>
<reference evidence="8 9" key="1">
    <citation type="submission" date="2015-06" db="EMBL/GenBank/DDBJ databases">
        <title>Draft genome sequencing of a biphenyl-degrading bacterium, Janthinobacterium lividum MEG1.</title>
        <authorList>
            <person name="Shimodaira J."/>
            <person name="Hatta T."/>
        </authorList>
    </citation>
    <scope>NUCLEOTIDE SEQUENCE [LARGE SCALE GENOMIC DNA]</scope>
    <source>
        <strain evidence="8 9">MEG1</strain>
    </source>
</reference>
<evidence type="ECO:0000256" key="5">
    <source>
        <dbReference type="ARBA" id="ARBA00023136"/>
    </source>
</evidence>
<dbReference type="Gene3D" id="1.20.1250.20">
    <property type="entry name" value="MFS general substrate transporter like domains"/>
    <property type="match status" value="1"/>
</dbReference>
<comment type="subcellular location">
    <subcellularLocation>
        <location evidence="1">Membrane</location>
        <topology evidence="1">Multi-pass membrane protein</topology>
    </subcellularLocation>
</comment>
<feature type="domain" description="Major facilitator superfamily (MFS) profile" evidence="7">
    <location>
        <begin position="7"/>
        <end position="461"/>
    </location>
</feature>
<evidence type="ECO:0000313" key="9">
    <source>
        <dbReference type="Proteomes" id="UP000179840"/>
    </source>
</evidence>
<feature type="transmembrane region" description="Helical" evidence="6">
    <location>
        <begin position="130"/>
        <end position="149"/>
    </location>
</feature>
<evidence type="ECO:0000256" key="2">
    <source>
        <dbReference type="ARBA" id="ARBA00022448"/>
    </source>
</evidence>
<name>A0A1S1U1N0_9BURK</name>
<dbReference type="InterPro" id="IPR020846">
    <property type="entry name" value="MFS_dom"/>
</dbReference>
<dbReference type="Gene3D" id="1.20.1720.10">
    <property type="entry name" value="Multidrug resistance protein D"/>
    <property type="match status" value="1"/>
</dbReference>
<comment type="caution">
    <text evidence="8">The sequence shown here is derived from an EMBL/GenBank/DDBJ whole genome shotgun (WGS) entry which is preliminary data.</text>
</comment>
<dbReference type="PANTHER" id="PTHR42718:SF9">
    <property type="entry name" value="MAJOR FACILITATOR SUPERFAMILY MULTIDRUG TRANSPORTER MFSC"/>
    <property type="match status" value="1"/>
</dbReference>
<keyword evidence="5 6" id="KW-0472">Membrane</keyword>
<feature type="transmembrane region" description="Helical" evidence="6">
    <location>
        <begin position="161"/>
        <end position="181"/>
    </location>
</feature>
<evidence type="ECO:0000256" key="4">
    <source>
        <dbReference type="ARBA" id="ARBA00022989"/>
    </source>
</evidence>
<feature type="transmembrane region" description="Helical" evidence="6">
    <location>
        <begin position="264"/>
        <end position="284"/>
    </location>
</feature>
<accession>A0A1S1U1N0</accession>
<evidence type="ECO:0000256" key="3">
    <source>
        <dbReference type="ARBA" id="ARBA00022692"/>
    </source>
</evidence>
<dbReference type="InterPro" id="IPR036259">
    <property type="entry name" value="MFS_trans_sf"/>
</dbReference>
<gene>
    <name evidence="8" type="ORF">AKG95_27885</name>
</gene>
<feature type="transmembrane region" description="Helical" evidence="6">
    <location>
        <begin position="7"/>
        <end position="29"/>
    </location>
</feature>
<feature type="transmembrane region" description="Helical" evidence="6">
    <location>
        <begin position="296"/>
        <end position="314"/>
    </location>
</feature>
<dbReference type="Pfam" id="PF07690">
    <property type="entry name" value="MFS_1"/>
    <property type="match status" value="1"/>
</dbReference>
<dbReference type="PANTHER" id="PTHR42718">
    <property type="entry name" value="MAJOR FACILITATOR SUPERFAMILY MULTIDRUG TRANSPORTER MFSC"/>
    <property type="match status" value="1"/>
</dbReference>
<organism evidence="8 9">
    <name type="scientific">Janthinobacterium lividum</name>
    <dbReference type="NCBI Taxonomy" id="29581"/>
    <lineage>
        <taxon>Bacteria</taxon>
        <taxon>Pseudomonadati</taxon>
        <taxon>Pseudomonadota</taxon>
        <taxon>Betaproteobacteria</taxon>
        <taxon>Burkholderiales</taxon>
        <taxon>Oxalobacteraceae</taxon>
        <taxon>Janthinobacterium</taxon>
    </lineage>
</organism>
<feature type="transmembrane region" description="Helical" evidence="6">
    <location>
        <begin position="326"/>
        <end position="344"/>
    </location>
</feature>
<dbReference type="AlphaFoldDB" id="A0A1S1U1N0"/>